<feature type="chain" id="PRO_5034684248" evidence="5">
    <location>
        <begin position="32"/>
        <end position="606"/>
    </location>
</feature>
<evidence type="ECO:0000256" key="2">
    <source>
        <dbReference type="ARBA" id="ARBA00022729"/>
    </source>
</evidence>
<dbReference type="InterPro" id="IPR050650">
    <property type="entry name" value="Type-II_Cytokine-TF_Rcpt"/>
</dbReference>
<dbReference type="InterPro" id="IPR013783">
    <property type="entry name" value="Ig-like_fold"/>
</dbReference>
<comment type="similarity">
    <text evidence="1">Belongs to the type II cytokine receptor family.</text>
</comment>
<dbReference type="PANTHER" id="PTHR20859:SF86">
    <property type="entry name" value="INTERLEUKIN-20 RECEPTOR SUBUNIT ALPHA"/>
    <property type="match status" value="1"/>
</dbReference>
<protein>
    <submittedName>
        <fullName evidence="7">Interleukin 20 receptor subunit alpha</fullName>
    </submittedName>
</protein>
<dbReference type="InterPro" id="IPR003961">
    <property type="entry name" value="FN3_dom"/>
</dbReference>
<keyword evidence="8" id="KW-1185">Reference proteome</keyword>
<dbReference type="GO" id="GO:0042015">
    <property type="term" value="F:interleukin-20 binding"/>
    <property type="evidence" value="ECO:0007669"/>
    <property type="project" value="TreeGrafter"/>
</dbReference>
<dbReference type="Gene3D" id="2.60.40.10">
    <property type="entry name" value="Immunoglobulins"/>
    <property type="match status" value="2"/>
</dbReference>
<evidence type="ECO:0000256" key="5">
    <source>
        <dbReference type="SAM" id="SignalP"/>
    </source>
</evidence>
<dbReference type="Proteomes" id="UP000694393">
    <property type="component" value="Unplaced"/>
</dbReference>
<dbReference type="GO" id="GO:0005886">
    <property type="term" value="C:plasma membrane"/>
    <property type="evidence" value="ECO:0007669"/>
    <property type="project" value="TreeGrafter"/>
</dbReference>
<dbReference type="Pfam" id="PF01108">
    <property type="entry name" value="Tissue_fac"/>
    <property type="match status" value="1"/>
</dbReference>
<organism evidence="7 8">
    <name type="scientific">Pelusios castaneus</name>
    <name type="common">West African mud turtle</name>
    <dbReference type="NCBI Taxonomy" id="367368"/>
    <lineage>
        <taxon>Eukaryota</taxon>
        <taxon>Metazoa</taxon>
        <taxon>Chordata</taxon>
        <taxon>Craniata</taxon>
        <taxon>Vertebrata</taxon>
        <taxon>Euteleostomi</taxon>
        <taxon>Archelosauria</taxon>
        <taxon>Testudinata</taxon>
        <taxon>Testudines</taxon>
        <taxon>Pleurodira</taxon>
        <taxon>Pelomedusidae</taxon>
        <taxon>Pelusios</taxon>
    </lineage>
</organism>
<dbReference type="InterPro" id="IPR036116">
    <property type="entry name" value="FN3_sf"/>
</dbReference>
<evidence type="ECO:0000259" key="6">
    <source>
        <dbReference type="PROSITE" id="PS50853"/>
    </source>
</evidence>
<proteinExistence type="inferred from homology"/>
<evidence type="ECO:0000256" key="4">
    <source>
        <dbReference type="ARBA" id="ARBA00023170"/>
    </source>
</evidence>
<dbReference type="FunFam" id="2.60.40.10:FF:000348">
    <property type="entry name" value="Interleukin 20 receptor subunit alpha"/>
    <property type="match status" value="1"/>
</dbReference>
<sequence>MRIPPRSCRLAGAAWLLVLQLLLLLPSPGEPAELCGSLPSPRNVHFESKNLKNVLHWSPPEELEDGVCYTVKYLKYGGSKWIKKSECKSISRTWCDLSNETYNHEDQYYASVKAVFNGSCSRWSETTRFNPLTETKIDPPSVTVSSTERSISISLTAPEKWKRSPKEKSLSLCQVYAGLQYNVSVLNTKTKKRWVFAIKNNTLIVPQLESNTNYCVNAQTYVKTPLLLSEFSKEHCITTLKDPTVTQILTTVFGFVLPIILTSLSISMAGYCIYSYIHVSKQKHPANLVLHYTDKCAERVFIPSEKTVINFITLNIVDEYKTTQETTNLIGGTSHSCCTIHDDSRIDDKPPNGALEVNHMVDTSDDVKILPDLEKNGSWLSSCQLGIHCALGQKDEAVVEYEFDVRPADLFPVQELKEHGLKENSSAQLLDEPHITLRDLTDNKMGQSYCPQLDVQITEICSMQKLKELNWKEEVIEPEELLDDPEIDLVNLSTEKIGLPYCSQLRTIKQCLQEQTGTKGVEEEDEETTLVDWDPQTGRLCIHTLSSFESDAHEQVFEHEECDQAAKEGLLSKLFNRQESDEPSEDQEPYLLQFKEQWGLHVKMED</sequence>
<dbReference type="PANTHER" id="PTHR20859">
    <property type="entry name" value="INTERFERON/INTERLEUKIN RECEPTOR"/>
    <property type="match status" value="1"/>
</dbReference>
<feature type="signal peptide" evidence="5">
    <location>
        <begin position="1"/>
        <end position="31"/>
    </location>
</feature>
<evidence type="ECO:0000313" key="7">
    <source>
        <dbReference type="Ensembl" id="ENSPCEP00000026125.1"/>
    </source>
</evidence>
<dbReference type="InterPro" id="IPR015373">
    <property type="entry name" value="Interferon/interleukin_rcp_dom"/>
</dbReference>
<dbReference type="Ensembl" id="ENSPCET00000026991.1">
    <property type="protein sequence ID" value="ENSPCEP00000026125.1"/>
    <property type="gene ID" value="ENSPCEG00000019612.1"/>
</dbReference>
<reference evidence="7" key="2">
    <citation type="submission" date="2025-09" db="UniProtKB">
        <authorList>
            <consortium name="Ensembl"/>
        </authorList>
    </citation>
    <scope>IDENTIFICATION</scope>
</reference>
<dbReference type="GO" id="GO:0004896">
    <property type="term" value="F:cytokine receptor activity"/>
    <property type="evidence" value="ECO:0007669"/>
    <property type="project" value="TreeGrafter"/>
</dbReference>
<name>A0A8C8SXL0_9SAUR</name>
<evidence type="ECO:0000313" key="8">
    <source>
        <dbReference type="Proteomes" id="UP000694393"/>
    </source>
</evidence>
<dbReference type="Pfam" id="PF09294">
    <property type="entry name" value="Interfer-bind"/>
    <property type="match status" value="1"/>
</dbReference>
<keyword evidence="4" id="KW-0675">Receptor</keyword>
<dbReference type="CDD" id="cd00063">
    <property type="entry name" value="FN3"/>
    <property type="match status" value="1"/>
</dbReference>
<reference evidence="7" key="1">
    <citation type="submission" date="2025-08" db="UniProtKB">
        <authorList>
            <consortium name="Ensembl"/>
        </authorList>
    </citation>
    <scope>IDENTIFICATION</scope>
</reference>
<accession>A0A8C8SXL0</accession>
<keyword evidence="2 5" id="KW-0732">Signal</keyword>
<evidence type="ECO:0000256" key="1">
    <source>
        <dbReference type="ARBA" id="ARBA00005399"/>
    </source>
</evidence>
<evidence type="ECO:0000256" key="3">
    <source>
        <dbReference type="ARBA" id="ARBA00023157"/>
    </source>
</evidence>
<feature type="domain" description="Fibronectin type-III" evidence="6">
    <location>
        <begin position="38"/>
        <end position="138"/>
    </location>
</feature>
<dbReference type="AlphaFoldDB" id="A0A8C8SXL0"/>
<dbReference type="SUPFAM" id="SSF49265">
    <property type="entry name" value="Fibronectin type III"/>
    <property type="match status" value="2"/>
</dbReference>
<dbReference type="PROSITE" id="PS50853">
    <property type="entry name" value="FN3"/>
    <property type="match status" value="1"/>
</dbReference>
<keyword evidence="3" id="KW-1015">Disulfide bond</keyword>